<evidence type="ECO:0000256" key="8">
    <source>
        <dbReference type="SAM" id="Phobius"/>
    </source>
</evidence>
<evidence type="ECO:0000256" key="5">
    <source>
        <dbReference type="ARBA" id="ARBA00022692"/>
    </source>
</evidence>
<feature type="transmembrane region" description="Helical" evidence="8">
    <location>
        <begin position="332"/>
        <end position="352"/>
    </location>
</feature>
<evidence type="ECO:0000256" key="2">
    <source>
        <dbReference type="ARBA" id="ARBA00007998"/>
    </source>
</evidence>
<feature type="transmembrane region" description="Helical" evidence="8">
    <location>
        <begin position="213"/>
        <end position="236"/>
    </location>
</feature>
<keyword evidence="7 8" id="KW-0472">Membrane</keyword>
<evidence type="ECO:0000313" key="10">
    <source>
        <dbReference type="Proteomes" id="UP000070456"/>
    </source>
</evidence>
<feature type="transmembrane region" description="Helical" evidence="8">
    <location>
        <begin position="113"/>
        <end position="131"/>
    </location>
</feature>
<feature type="transmembrane region" description="Helical" evidence="8">
    <location>
        <begin position="143"/>
        <end position="160"/>
    </location>
</feature>
<gene>
    <name evidence="9" type="primary">yndE_2</name>
    <name evidence="9" type="ORF">AN619_20740</name>
</gene>
<dbReference type="PANTHER" id="PTHR34975:SF2">
    <property type="entry name" value="SPORE GERMINATION PROTEIN A2"/>
    <property type="match status" value="1"/>
</dbReference>
<sequence length="362" mass="40171">MDKEMIADKQGIALVILFVAGTSTAWPTATAAGRDIWLAILAAILGACFIVSIYSRILSLYHGKDLFDILELLLGKFLGRGVSLLFIWFAFHMGALVIMGYGDFLITVSLPETPRLVPMILIALLAIWGVKEGLEVLGRWAKLFLMLNIPMPIVTILMLIPQMELSNIRPVLYDGLAPVIRGAVDAFAFPFAETVVFMMVLSSVKEKKSPYRIYLMGLFFGGLLTFSVSLTEMLVLGPDIHAASFFPSHTAVTKINIAGLIHRLELISIISTYTAAFVKLSICLLAAAKGLAKIFQFADYRFFVSPLGLSMLNFAYIIHGNILESRQWSTRIWPYYAFPFQVALPLLILGIAEIKRKVQESR</sequence>
<dbReference type="PANTHER" id="PTHR34975">
    <property type="entry name" value="SPORE GERMINATION PROTEIN A2"/>
    <property type="match status" value="1"/>
</dbReference>
<feature type="transmembrane region" description="Helical" evidence="8">
    <location>
        <begin position="36"/>
        <end position="57"/>
    </location>
</feature>
<dbReference type="RefSeq" id="WP_068556685.1">
    <property type="nucleotide sequence ID" value="NZ_LOEE01000046.1"/>
</dbReference>
<keyword evidence="4" id="KW-0309">Germination</keyword>
<dbReference type="EMBL" id="LOEE01000046">
    <property type="protein sequence ID" value="KXG74734.1"/>
    <property type="molecule type" value="Genomic_DNA"/>
</dbReference>
<dbReference type="GO" id="GO:0016020">
    <property type="term" value="C:membrane"/>
    <property type="evidence" value="ECO:0007669"/>
    <property type="project" value="UniProtKB-SubCell"/>
</dbReference>
<dbReference type="NCBIfam" id="TIGR00912">
    <property type="entry name" value="2A0309"/>
    <property type="match status" value="1"/>
</dbReference>
<feature type="transmembrane region" description="Helical" evidence="8">
    <location>
        <begin position="266"/>
        <end position="288"/>
    </location>
</feature>
<dbReference type="OrthoDB" id="1675410at2"/>
<evidence type="ECO:0000256" key="6">
    <source>
        <dbReference type="ARBA" id="ARBA00022989"/>
    </source>
</evidence>
<dbReference type="AlphaFoldDB" id="A0A140L2F9"/>
<comment type="similarity">
    <text evidence="2">Belongs to the amino acid-polyamine-organocation (APC) superfamily. Spore germination protein (SGP) (TC 2.A.3.9) family.</text>
</comment>
<reference evidence="9 10" key="1">
    <citation type="submission" date="2015-12" db="EMBL/GenBank/DDBJ databases">
        <title>Draft genome sequence of the thermoanaerobe Thermotalea metallivorans, an isolate from the runoff channel of the Great Artesian Basin, Australia.</title>
        <authorList>
            <person name="Patel B.K."/>
        </authorList>
    </citation>
    <scope>NUCLEOTIDE SEQUENCE [LARGE SCALE GENOMIC DNA]</scope>
    <source>
        <strain evidence="9 10">B2-1</strain>
    </source>
</reference>
<proteinExistence type="inferred from homology"/>
<evidence type="ECO:0000256" key="1">
    <source>
        <dbReference type="ARBA" id="ARBA00004141"/>
    </source>
</evidence>
<evidence type="ECO:0000313" key="9">
    <source>
        <dbReference type="EMBL" id="KXG74734.1"/>
    </source>
</evidence>
<dbReference type="InterPro" id="IPR004761">
    <property type="entry name" value="Spore_GerAB"/>
</dbReference>
<feature type="transmembrane region" description="Helical" evidence="8">
    <location>
        <begin position="77"/>
        <end position="101"/>
    </location>
</feature>
<keyword evidence="10" id="KW-1185">Reference proteome</keyword>
<accession>A0A140L2F9</accession>
<keyword evidence="5 8" id="KW-0812">Transmembrane</keyword>
<keyword evidence="6 8" id="KW-1133">Transmembrane helix</keyword>
<organism evidence="9 10">
    <name type="scientific">Thermotalea metallivorans</name>
    <dbReference type="NCBI Taxonomy" id="520762"/>
    <lineage>
        <taxon>Bacteria</taxon>
        <taxon>Bacillati</taxon>
        <taxon>Bacillota</taxon>
        <taxon>Clostridia</taxon>
        <taxon>Peptostreptococcales</taxon>
        <taxon>Thermotaleaceae</taxon>
        <taxon>Thermotalea</taxon>
    </lineage>
</organism>
<comment type="caution">
    <text evidence="9">The sequence shown here is derived from an EMBL/GenBank/DDBJ whole genome shotgun (WGS) entry which is preliminary data.</text>
</comment>
<protein>
    <submittedName>
        <fullName evidence="9">Spore germination protein YndE</fullName>
    </submittedName>
</protein>
<evidence type="ECO:0000256" key="3">
    <source>
        <dbReference type="ARBA" id="ARBA00022448"/>
    </source>
</evidence>
<feature type="transmembrane region" description="Helical" evidence="8">
    <location>
        <begin position="180"/>
        <end position="201"/>
    </location>
</feature>
<feature type="transmembrane region" description="Helical" evidence="8">
    <location>
        <begin position="12"/>
        <end position="30"/>
    </location>
</feature>
<dbReference type="GO" id="GO:0009847">
    <property type="term" value="P:spore germination"/>
    <property type="evidence" value="ECO:0007669"/>
    <property type="project" value="InterPro"/>
</dbReference>
<keyword evidence="3" id="KW-0813">Transport</keyword>
<name>A0A140L2F9_9FIRM</name>
<comment type="subcellular location">
    <subcellularLocation>
        <location evidence="1">Membrane</location>
        <topology evidence="1">Multi-pass membrane protein</topology>
    </subcellularLocation>
</comment>
<dbReference type="Pfam" id="PF03845">
    <property type="entry name" value="Spore_permease"/>
    <property type="match status" value="1"/>
</dbReference>
<dbReference type="Proteomes" id="UP000070456">
    <property type="component" value="Unassembled WGS sequence"/>
</dbReference>
<dbReference type="STRING" id="520762.AN619_20740"/>
<evidence type="ECO:0000256" key="7">
    <source>
        <dbReference type="ARBA" id="ARBA00023136"/>
    </source>
</evidence>
<evidence type="ECO:0000256" key="4">
    <source>
        <dbReference type="ARBA" id="ARBA00022544"/>
    </source>
</evidence>
<feature type="transmembrane region" description="Helical" evidence="8">
    <location>
        <begin position="300"/>
        <end position="320"/>
    </location>
</feature>